<organism evidence="7">
    <name type="scientific">uncultured Pseudoalteromonas sp</name>
    <dbReference type="NCBI Taxonomy" id="114053"/>
    <lineage>
        <taxon>Bacteria</taxon>
        <taxon>Pseudomonadati</taxon>
        <taxon>Pseudomonadota</taxon>
        <taxon>Gammaproteobacteria</taxon>
        <taxon>Alteromonadales</taxon>
        <taxon>Pseudoalteromonadaceae</taxon>
        <taxon>Pseudoalteromonas</taxon>
        <taxon>environmental samples</taxon>
    </lineage>
</organism>
<dbReference type="PANTHER" id="PTHR42715">
    <property type="entry name" value="BETA-GLUCOSIDASE"/>
    <property type="match status" value="1"/>
</dbReference>
<protein>
    <recommendedName>
        <fullName evidence="5">Beta-D-glucoside glucohydrolase</fullName>
    </recommendedName>
    <alternativeName>
        <fullName evidence="3">Cellobiase</fullName>
    </alternativeName>
    <alternativeName>
        <fullName evidence="4">Gentiobiase</fullName>
    </alternativeName>
</protein>
<sequence>MTQLYIRDKYSSVTRPVKELKDFARVSLKAGESKVVHFTVTPDKLAFYDKKMRKIVEPGEFIVMVGASSDDKDLLKDTFTVKE</sequence>
<evidence type="ECO:0000256" key="3">
    <source>
        <dbReference type="ARBA" id="ARBA00031448"/>
    </source>
</evidence>
<name>A0A060BPY6_9GAMM</name>
<comment type="similarity">
    <text evidence="1">Belongs to the glycosyl hydrolase 3 family.</text>
</comment>
<dbReference type="FunFam" id="2.60.40.10:FF:000495">
    <property type="entry name" value="Periplasmic beta-glucosidase"/>
    <property type="match status" value="1"/>
</dbReference>
<accession>A0A060BPY6</accession>
<dbReference type="PANTHER" id="PTHR42715:SF10">
    <property type="entry name" value="BETA-GLUCOSIDASE"/>
    <property type="match status" value="1"/>
</dbReference>
<dbReference type="AlphaFoldDB" id="A0A060BPY6"/>
<evidence type="ECO:0000259" key="6">
    <source>
        <dbReference type="SMART" id="SM01217"/>
    </source>
</evidence>
<dbReference type="InterPro" id="IPR026891">
    <property type="entry name" value="Fn3-like"/>
</dbReference>
<feature type="domain" description="Fibronectin type III-like" evidence="6">
    <location>
        <begin position="3"/>
        <end position="69"/>
    </location>
</feature>
<dbReference type="InterPro" id="IPR013783">
    <property type="entry name" value="Ig-like_fold"/>
</dbReference>
<dbReference type="Pfam" id="PF14310">
    <property type="entry name" value="Fn3-like"/>
    <property type="match status" value="1"/>
</dbReference>
<dbReference type="Gene3D" id="2.60.40.10">
    <property type="entry name" value="Immunoglobulins"/>
    <property type="match status" value="1"/>
</dbReference>
<evidence type="ECO:0000313" key="7">
    <source>
        <dbReference type="EMBL" id="AIA84722.1"/>
    </source>
</evidence>
<evidence type="ECO:0000256" key="4">
    <source>
        <dbReference type="ARBA" id="ARBA00032194"/>
    </source>
</evidence>
<reference evidence="7" key="1">
    <citation type="journal article" date="2013" name="Environ. Microbiol.">
        <title>Seasonally variable intestinal metagenomes of the red palm weevil (Rhynchophorus ferrugineus).</title>
        <authorList>
            <person name="Jia S."/>
            <person name="Zhang X."/>
            <person name="Zhang G."/>
            <person name="Yin A."/>
            <person name="Zhang S."/>
            <person name="Li F."/>
            <person name="Wang L."/>
            <person name="Zhao D."/>
            <person name="Yun Q."/>
            <person name="Tala"/>
            <person name="Wang J."/>
            <person name="Sun G."/>
            <person name="Baabdullah M."/>
            <person name="Yu X."/>
            <person name="Hu S."/>
            <person name="Al-Mssallem I.S."/>
            <person name="Yu J."/>
        </authorList>
    </citation>
    <scope>NUCLEOTIDE SEQUENCE</scope>
</reference>
<proteinExistence type="inferred from homology"/>
<dbReference type="EMBL" id="KF117467">
    <property type="protein sequence ID" value="AIA84722.1"/>
    <property type="molecule type" value="Genomic_DNA"/>
</dbReference>
<dbReference type="GO" id="GO:0008422">
    <property type="term" value="F:beta-glucosidase activity"/>
    <property type="evidence" value="ECO:0007669"/>
    <property type="project" value="UniProtKB-ARBA"/>
</dbReference>
<evidence type="ECO:0000256" key="1">
    <source>
        <dbReference type="ARBA" id="ARBA00005336"/>
    </source>
</evidence>
<evidence type="ECO:0000256" key="2">
    <source>
        <dbReference type="ARBA" id="ARBA00022801"/>
    </source>
</evidence>
<dbReference type="SMART" id="SM01217">
    <property type="entry name" value="Fn3_like"/>
    <property type="match status" value="1"/>
</dbReference>
<dbReference type="InterPro" id="IPR050288">
    <property type="entry name" value="Cellulose_deg_GH3"/>
</dbReference>
<evidence type="ECO:0000256" key="5">
    <source>
        <dbReference type="ARBA" id="ARBA00032594"/>
    </source>
</evidence>
<keyword evidence="2" id="KW-0378">Hydrolase</keyword>